<dbReference type="AlphaFoldDB" id="A0A8C4LKG0"/>
<evidence type="ECO:0000259" key="2">
    <source>
        <dbReference type="Pfam" id="PF24536"/>
    </source>
</evidence>
<feature type="domain" description="NXPE C-terminal" evidence="2">
    <location>
        <begin position="325"/>
        <end position="544"/>
    </location>
</feature>
<sequence>RTMTVINRKSLLVLLFILASWITFTVVQNSAKLWTALKLPISLHHWNYFTNSLCPDALMNPVVSRAETELRIKKIMEELDQLVPPRPFTHVNTTTSAAHSRATLLNPQDTYCKGDQLDILLQVRDHLGRRKEYGGDFLRARMSSPALQAGASGKVTDFNNGSYLVSFTLFWEGQVSLSLLLIHPSEGVSALWRARNQGYDKVIFTGQFASGTSHVNTDCALLLNSSAELCQYLDAQDQEAFYCVKPPQAPCAALTHMYSKNKEVSYLSEQERSLFERSNVGVEIMENFDAISVSQCNKKRVPTKKKCKFGMTSTIPSGHVWKDTWNPVSCSLAPIKMKECLRGKFIHLMGDSTIRQWMEYFKSTINTLKSVDLHELGKFQNLLAVDLDKNINIKWQKHGYPLIGSLIYSVKDIEYLARVIDRTGGEKNTIIVISLGQHFRPFPIDVFIRRALSVHKAVQRLLLRSPDTMVIIKAENIRDMDADMERFSDFHGYIQYLVIKDIFQDLNVGIIDAWDMTNAYGTNNVHPPQSVVRNQINILLNYIC</sequence>
<evidence type="ECO:0000313" key="3">
    <source>
        <dbReference type="Ensembl" id="ENSEASP00005009325.2"/>
    </source>
</evidence>
<dbReference type="Pfam" id="PF06312">
    <property type="entry name" value="Neurexophilin"/>
    <property type="match status" value="1"/>
</dbReference>
<evidence type="ECO:0000256" key="1">
    <source>
        <dbReference type="ARBA" id="ARBA00005431"/>
    </source>
</evidence>
<reference evidence="3 4" key="1">
    <citation type="journal article" date="2020" name="Nat. Commun.">
        <title>Donkey genomes provide new insights into domestication and selection for coat color.</title>
        <authorList>
            <person name="Wang"/>
            <person name="C."/>
            <person name="Li"/>
            <person name="H."/>
            <person name="Guo"/>
            <person name="Y."/>
            <person name="Huang"/>
            <person name="J."/>
            <person name="Sun"/>
            <person name="Y."/>
            <person name="Min"/>
            <person name="J."/>
            <person name="Wang"/>
            <person name="J."/>
            <person name="Fang"/>
            <person name="X."/>
            <person name="Zhao"/>
            <person name="Z."/>
            <person name="Wang"/>
            <person name="S."/>
            <person name="Zhang"/>
            <person name="Y."/>
            <person name="Liu"/>
            <person name="Q."/>
            <person name="Jiang"/>
            <person name="Q."/>
            <person name="Wang"/>
            <person name="X."/>
            <person name="Guo"/>
            <person name="Y."/>
            <person name="Yang"/>
            <person name="C."/>
            <person name="Wang"/>
            <person name="Y."/>
            <person name="Tian"/>
            <person name="F."/>
            <person name="Zhuang"/>
            <person name="G."/>
            <person name="Fan"/>
            <person name="Y."/>
            <person name="Gao"/>
            <person name="Q."/>
            <person name="Li"/>
            <person name="Y."/>
            <person name="Ju"/>
            <person name="Z."/>
            <person name="Li"/>
            <person name="J."/>
            <person name="Li"/>
            <person name="R."/>
            <person name="Hou"/>
            <person name="M."/>
            <person name="Yang"/>
            <person name="G."/>
            <person name="Liu"/>
            <person name="G."/>
            <person name="Liu"/>
            <person name="W."/>
            <person name="Guo"/>
            <person name="J."/>
            <person name="Pan"/>
            <person name="S."/>
            <person name="Fan"/>
            <person name="G."/>
            <person name="Zhang"/>
            <person name="W."/>
            <person name="Zhang"/>
            <person name="R."/>
            <person name="Yu"/>
            <person name="J."/>
            <person name="Zhang"/>
            <person name="X."/>
            <person name="Yin"/>
            <person name="Q."/>
            <person name="Ji"/>
            <person name="C."/>
            <person name="Jin"/>
            <person name="Y."/>
            <person name="Yue"/>
            <person name="G."/>
            <person name="Liu"/>
            <person name="M."/>
            <person name="Xu"/>
            <person name="J."/>
            <person name="Liu"/>
            <person name="S."/>
            <person name="Jordana"/>
            <person name="J."/>
            <person name="Noce"/>
            <person name="A."/>
            <person name="Amills"/>
            <person name="M."/>
            <person name="Wu"/>
            <person name="D.D."/>
            <person name="Li"/>
            <person name="S."/>
            <person name="Zhou"/>
            <person name="X. and Zhong"/>
            <person name="J."/>
        </authorList>
    </citation>
    <scope>NUCLEOTIDE SEQUENCE [LARGE SCALE GENOMIC DNA]</scope>
</reference>
<dbReference type="InterPro" id="IPR026845">
    <property type="entry name" value="NXPH/NXPE"/>
</dbReference>
<keyword evidence="4" id="KW-1185">Reference proteome</keyword>
<reference evidence="3" key="3">
    <citation type="submission" date="2025-09" db="UniProtKB">
        <authorList>
            <consortium name="Ensembl"/>
        </authorList>
    </citation>
    <scope>IDENTIFICATION</scope>
</reference>
<dbReference type="InterPro" id="IPR013783">
    <property type="entry name" value="Ig-like_fold"/>
</dbReference>
<dbReference type="SUPFAM" id="SSF81296">
    <property type="entry name" value="E set domains"/>
    <property type="match status" value="1"/>
</dbReference>
<gene>
    <name evidence="3" type="primary">NXPE4</name>
</gene>
<accession>A0A8C4LKG0</accession>
<protein>
    <submittedName>
        <fullName evidence="3">Neurexophilin and PC-esterase domain family member 4</fullName>
    </submittedName>
</protein>
<dbReference type="Pfam" id="PF24536">
    <property type="entry name" value="NXPE4_C"/>
    <property type="match status" value="1"/>
</dbReference>
<name>A0A8C4LKG0_EQUAS</name>
<dbReference type="Gene3D" id="2.60.40.10">
    <property type="entry name" value="Immunoglobulins"/>
    <property type="match status" value="1"/>
</dbReference>
<dbReference type="GeneTree" id="ENSGT00950000182866"/>
<comment type="similarity">
    <text evidence="1">Belongs to the NXPE family.</text>
</comment>
<organism evidence="3 4">
    <name type="scientific">Equus asinus</name>
    <name type="common">Donkey</name>
    <name type="synonym">Equus africanus asinus</name>
    <dbReference type="NCBI Taxonomy" id="9793"/>
    <lineage>
        <taxon>Eukaryota</taxon>
        <taxon>Metazoa</taxon>
        <taxon>Chordata</taxon>
        <taxon>Craniata</taxon>
        <taxon>Vertebrata</taxon>
        <taxon>Euteleostomi</taxon>
        <taxon>Mammalia</taxon>
        <taxon>Eutheria</taxon>
        <taxon>Laurasiatheria</taxon>
        <taxon>Perissodactyla</taxon>
        <taxon>Equidae</taxon>
        <taxon>Equus</taxon>
    </lineage>
</organism>
<dbReference type="InterPro" id="IPR014756">
    <property type="entry name" value="Ig_E-set"/>
</dbReference>
<dbReference type="Ensembl" id="ENSEAST00005010141.2">
    <property type="protein sequence ID" value="ENSEASP00005009325.2"/>
    <property type="gene ID" value="ENSEASG00005006666.2"/>
</dbReference>
<dbReference type="InterPro" id="IPR057106">
    <property type="entry name" value="NXPE4_C"/>
</dbReference>
<proteinExistence type="inferred from homology"/>
<dbReference type="PANTHER" id="PTHR16165">
    <property type="entry name" value="NXPE FAMILY MEMBER"/>
    <property type="match status" value="1"/>
</dbReference>
<dbReference type="PANTHER" id="PTHR16165:SF27">
    <property type="entry name" value="NXPE FAMILY MEMBER 4"/>
    <property type="match status" value="1"/>
</dbReference>
<reference evidence="3" key="2">
    <citation type="submission" date="2025-08" db="UniProtKB">
        <authorList>
            <consortium name="Ensembl"/>
        </authorList>
    </citation>
    <scope>IDENTIFICATION</scope>
</reference>
<evidence type="ECO:0000313" key="4">
    <source>
        <dbReference type="Proteomes" id="UP000694387"/>
    </source>
</evidence>
<dbReference type="Proteomes" id="UP000694387">
    <property type="component" value="Chromosome 20"/>
</dbReference>